<proteinExistence type="predicted"/>
<dbReference type="PANTHER" id="PTHR43124:SF3">
    <property type="entry name" value="CHLORAMPHENICOL EFFLUX PUMP RV0191"/>
    <property type="match status" value="1"/>
</dbReference>
<dbReference type="GO" id="GO:0005886">
    <property type="term" value="C:plasma membrane"/>
    <property type="evidence" value="ECO:0007669"/>
    <property type="project" value="UniProtKB-SubCell"/>
</dbReference>
<feature type="domain" description="Major facilitator superfamily (MFS) profile" evidence="7">
    <location>
        <begin position="18"/>
        <end position="405"/>
    </location>
</feature>
<evidence type="ECO:0000259" key="7">
    <source>
        <dbReference type="PROSITE" id="PS50850"/>
    </source>
</evidence>
<feature type="transmembrane region" description="Helical" evidence="6">
    <location>
        <begin position="181"/>
        <end position="203"/>
    </location>
</feature>
<name>A0A318A342_9MICO</name>
<dbReference type="GO" id="GO:0022857">
    <property type="term" value="F:transmembrane transporter activity"/>
    <property type="evidence" value="ECO:0007669"/>
    <property type="project" value="InterPro"/>
</dbReference>
<feature type="transmembrane region" description="Helical" evidence="6">
    <location>
        <begin position="314"/>
        <end position="332"/>
    </location>
</feature>
<keyword evidence="9" id="KW-1185">Reference proteome</keyword>
<evidence type="ECO:0000313" key="8">
    <source>
        <dbReference type="EMBL" id="PXA72720.1"/>
    </source>
</evidence>
<protein>
    <submittedName>
        <fullName evidence="8">MFS transporter</fullName>
    </submittedName>
</protein>
<comment type="caution">
    <text evidence="8">The sequence shown here is derived from an EMBL/GenBank/DDBJ whole genome shotgun (WGS) entry which is preliminary data.</text>
</comment>
<reference evidence="8 9" key="1">
    <citation type="submission" date="2018-05" db="EMBL/GenBank/DDBJ databases">
        <title>Genetic diversity of glacier-inhabiting Cryobacterium bacteria in China and description of Cryobacterium mengkeensis sp. nov. and Arthrobacter glacialis sp. nov.</title>
        <authorList>
            <person name="Liu Q."/>
            <person name="Xin Y.-H."/>
        </authorList>
    </citation>
    <scope>NUCLEOTIDE SEQUENCE [LARGE SCALE GENOMIC DNA]</scope>
    <source>
        <strain evidence="8 9">SK-1</strain>
    </source>
</reference>
<feature type="transmembrane region" description="Helical" evidence="6">
    <location>
        <begin position="257"/>
        <end position="278"/>
    </location>
</feature>
<evidence type="ECO:0000256" key="5">
    <source>
        <dbReference type="ARBA" id="ARBA00023136"/>
    </source>
</evidence>
<dbReference type="InterPro" id="IPR050189">
    <property type="entry name" value="MFS_Efflux_Transporters"/>
</dbReference>
<dbReference type="AlphaFoldDB" id="A0A318A342"/>
<dbReference type="PROSITE" id="PS50850">
    <property type="entry name" value="MFS"/>
    <property type="match status" value="1"/>
</dbReference>
<evidence type="ECO:0000256" key="2">
    <source>
        <dbReference type="ARBA" id="ARBA00022475"/>
    </source>
</evidence>
<feature type="transmembrane region" description="Helical" evidence="6">
    <location>
        <begin position="224"/>
        <end position="245"/>
    </location>
</feature>
<evidence type="ECO:0000256" key="4">
    <source>
        <dbReference type="ARBA" id="ARBA00022989"/>
    </source>
</evidence>
<sequence>MPSLSTGTALSPVRVRFALLALALGGFAIGATEFVAMGLLPNLAADLLPGLYASSPDAANAQVGWLISAYALGVVVGAPTIAAAAARWPRKKLLLALLAAFTLATIASALLPSFGLVLVARFVAALPHGAYFGIASLVAAELMGPGKRARGVAIVLSGLTIANVIGVPSITWLGQIAGWRIAYLTVAALFALTFVAVIIAVPFQAGNPGATMRNELRAFSRLQVWLALLIGAVGFGGLFAVYTYVAPLVIEVTGLPALAVPLVLVVVGLGMTVGNFVGGALADRSVRRSMYLFFAVMLAALLLLAFSAHTLAGLLIGVFLVGGAASALSPTIQTRLMDVAHDSQSIAAALNHSALNIGNALGAYLGGVVVAAGLGYVAPIWVGLGLSVLGVVLAVTTFAIDRNRRRRGVDVPYGTQLIGVISPS</sequence>
<feature type="transmembrane region" description="Helical" evidence="6">
    <location>
        <begin position="63"/>
        <end position="86"/>
    </location>
</feature>
<feature type="transmembrane region" description="Helical" evidence="6">
    <location>
        <begin position="380"/>
        <end position="400"/>
    </location>
</feature>
<dbReference type="CDD" id="cd17324">
    <property type="entry name" value="MFS_NepI_like"/>
    <property type="match status" value="1"/>
</dbReference>
<keyword evidence="2" id="KW-1003">Cell membrane</keyword>
<feature type="transmembrane region" description="Helical" evidence="6">
    <location>
        <begin position="93"/>
        <end position="112"/>
    </location>
</feature>
<keyword evidence="3 6" id="KW-0812">Transmembrane</keyword>
<dbReference type="EMBL" id="QHLY01000004">
    <property type="protein sequence ID" value="PXA72720.1"/>
    <property type="molecule type" value="Genomic_DNA"/>
</dbReference>
<feature type="transmembrane region" description="Helical" evidence="6">
    <location>
        <begin position="152"/>
        <end position="175"/>
    </location>
</feature>
<dbReference type="InterPro" id="IPR036259">
    <property type="entry name" value="MFS_trans_sf"/>
</dbReference>
<dbReference type="InterPro" id="IPR020846">
    <property type="entry name" value="MFS_dom"/>
</dbReference>
<dbReference type="SUPFAM" id="SSF103473">
    <property type="entry name" value="MFS general substrate transporter"/>
    <property type="match status" value="1"/>
</dbReference>
<dbReference type="Pfam" id="PF07690">
    <property type="entry name" value="MFS_1"/>
    <property type="match status" value="1"/>
</dbReference>
<dbReference type="OrthoDB" id="9814237at2"/>
<feature type="transmembrane region" description="Helical" evidence="6">
    <location>
        <begin position="118"/>
        <end position="140"/>
    </location>
</feature>
<dbReference type="Proteomes" id="UP000246722">
    <property type="component" value="Unassembled WGS sequence"/>
</dbReference>
<dbReference type="RefSeq" id="WP_110125047.1">
    <property type="nucleotide sequence ID" value="NZ_QHLY01000004.1"/>
</dbReference>
<dbReference type="PANTHER" id="PTHR43124">
    <property type="entry name" value="PURINE EFFLUX PUMP PBUE"/>
    <property type="match status" value="1"/>
</dbReference>
<evidence type="ECO:0000256" key="3">
    <source>
        <dbReference type="ARBA" id="ARBA00022692"/>
    </source>
</evidence>
<keyword evidence="4 6" id="KW-1133">Transmembrane helix</keyword>
<evidence type="ECO:0000313" key="9">
    <source>
        <dbReference type="Proteomes" id="UP000246722"/>
    </source>
</evidence>
<accession>A0A318A342</accession>
<dbReference type="InterPro" id="IPR011701">
    <property type="entry name" value="MFS"/>
</dbReference>
<comment type="subcellular location">
    <subcellularLocation>
        <location evidence="1">Cell membrane</location>
        <topology evidence="1">Multi-pass membrane protein</topology>
    </subcellularLocation>
</comment>
<evidence type="ECO:0000256" key="6">
    <source>
        <dbReference type="SAM" id="Phobius"/>
    </source>
</evidence>
<feature type="transmembrane region" description="Helical" evidence="6">
    <location>
        <begin position="290"/>
        <end position="308"/>
    </location>
</feature>
<organism evidence="8 9">
    <name type="scientific">Cryobacterium arcticum</name>
    <dbReference type="NCBI Taxonomy" id="670052"/>
    <lineage>
        <taxon>Bacteria</taxon>
        <taxon>Bacillati</taxon>
        <taxon>Actinomycetota</taxon>
        <taxon>Actinomycetes</taxon>
        <taxon>Micrococcales</taxon>
        <taxon>Microbacteriaceae</taxon>
        <taxon>Cryobacterium</taxon>
    </lineage>
</organism>
<dbReference type="Gene3D" id="1.20.1250.20">
    <property type="entry name" value="MFS general substrate transporter like domains"/>
    <property type="match status" value="2"/>
</dbReference>
<evidence type="ECO:0000256" key="1">
    <source>
        <dbReference type="ARBA" id="ARBA00004651"/>
    </source>
</evidence>
<keyword evidence="5 6" id="KW-0472">Membrane</keyword>
<feature type="transmembrane region" description="Helical" evidence="6">
    <location>
        <begin position="353"/>
        <end position="374"/>
    </location>
</feature>
<gene>
    <name evidence="8" type="ORF">CTB96_01005</name>
</gene>
<feature type="transmembrane region" description="Helical" evidence="6">
    <location>
        <begin position="17"/>
        <end position="43"/>
    </location>
</feature>